<evidence type="ECO:0000259" key="11">
    <source>
        <dbReference type="PROSITE" id="PS51900"/>
    </source>
</evidence>
<dbReference type="Gene3D" id="1.10.150.130">
    <property type="match status" value="1"/>
</dbReference>
<name>G8QXD4_SPHPG</name>
<dbReference type="EMBL" id="CP003155">
    <property type="protein sequence ID" value="AEV28435.1"/>
    <property type="molecule type" value="Genomic_DNA"/>
</dbReference>
<proteinExistence type="predicted"/>
<evidence type="ECO:0000256" key="2">
    <source>
        <dbReference type="ARBA" id="ARBA00022490"/>
    </source>
</evidence>
<evidence type="ECO:0000313" key="13">
    <source>
        <dbReference type="Proteomes" id="UP000005632"/>
    </source>
</evidence>
<accession>G8QXD4</accession>
<keyword evidence="13" id="KW-1185">Reference proteome</keyword>
<evidence type="ECO:0000256" key="6">
    <source>
        <dbReference type="ARBA" id="ARBA00023125"/>
    </source>
</evidence>
<dbReference type="GO" id="GO:0007059">
    <property type="term" value="P:chromosome segregation"/>
    <property type="evidence" value="ECO:0007669"/>
    <property type="project" value="UniProtKB-KW"/>
</dbReference>
<dbReference type="Gene3D" id="1.10.443.10">
    <property type="entry name" value="Intergrase catalytic core"/>
    <property type="match status" value="1"/>
</dbReference>
<evidence type="ECO:0000256" key="3">
    <source>
        <dbReference type="ARBA" id="ARBA00022618"/>
    </source>
</evidence>
<dbReference type="GO" id="GO:0015074">
    <property type="term" value="P:DNA integration"/>
    <property type="evidence" value="ECO:0007669"/>
    <property type="project" value="UniProtKB-KW"/>
</dbReference>
<keyword evidence="8" id="KW-0131">Cell cycle</keyword>
<evidence type="ECO:0000256" key="8">
    <source>
        <dbReference type="ARBA" id="ARBA00023306"/>
    </source>
</evidence>
<dbReference type="InterPro" id="IPR013762">
    <property type="entry name" value="Integrase-like_cat_sf"/>
</dbReference>
<keyword evidence="6 9" id="KW-0238">DNA-binding</keyword>
<dbReference type="PROSITE" id="PS51898">
    <property type="entry name" value="TYR_RECOMBINASE"/>
    <property type="match status" value="1"/>
</dbReference>
<feature type="domain" description="Core-binding (CB)" evidence="11">
    <location>
        <begin position="19"/>
        <end position="104"/>
    </location>
</feature>
<dbReference type="GO" id="GO:0003677">
    <property type="term" value="F:DNA binding"/>
    <property type="evidence" value="ECO:0007669"/>
    <property type="project" value="UniProtKB-UniRule"/>
</dbReference>
<evidence type="ECO:0000256" key="9">
    <source>
        <dbReference type="PROSITE-ProRule" id="PRU01248"/>
    </source>
</evidence>
<dbReference type="InterPro" id="IPR050090">
    <property type="entry name" value="Tyrosine_recombinase_XerCD"/>
</dbReference>
<keyword evidence="7" id="KW-0233">DNA recombination</keyword>
<sequence length="323" mass="36725">MRCTATVTHAIVSNMKQNEIEDPEILRFLDFLTNVQMASVHTQVSYRGDLALLGSFCKGLGITPIQMAEPDARQFVRFLIGKDYSEATVNRIISATRSFFAHAVKSRICMVNPFGLISLRKAQNHLPSVLTVGEVVQLLSLEYDDFTSTRNQLLFTLLYDTGCRISEALSINEADIDYQRQRIPIVGKGNKVRYVFFTPRTARLLSYYLSLKHERQDRQQVTDARQRAILFCSDAGKQLPMSTVGSIFHTYKRKLGWQKDFTPHVLRHSYATHMLDNGADIRLVQELLGHSSISTTQIYAHVTQKRLAGVYVSCHPHGRKENE</sequence>
<dbReference type="GO" id="GO:0051301">
    <property type="term" value="P:cell division"/>
    <property type="evidence" value="ECO:0007669"/>
    <property type="project" value="UniProtKB-KW"/>
</dbReference>
<dbReference type="HOGENOM" id="CLU_027562_9_6_12"/>
<dbReference type="GO" id="GO:0005737">
    <property type="term" value="C:cytoplasm"/>
    <property type="evidence" value="ECO:0007669"/>
    <property type="project" value="UniProtKB-SubCell"/>
</dbReference>
<feature type="domain" description="Tyr recombinase" evidence="10">
    <location>
        <begin position="125"/>
        <end position="312"/>
    </location>
</feature>
<dbReference type="KEGG" id="sgp:SpiGrapes_0586"/>
<evidence type="ECO:0000256" key="1">
    <source>
        <dbReference type="ARBA" id="ARBA00004496"/>
    </source>
</evidence>
<dbReference type="PANTHER" id="PTHR30349:SF77">
    <property type="entry name" value="TYROSINE RECOMBINASE XERC"/>
    <property type="match status" value="1"/>
</dbReference>
<keyword evidence="2" id="KW-0963">Cytoplasm</keyword>
<dbReference type="InterPro" id="IPR004107">
    <property type="entry name" value="Integrase_SAM-like_N"/>
</dbReference>
<keyword evidence="3" id="KW-0132">Cell division</keyword>
<dbReference type="AlphaFoldDB" id="G8QXD4"/>
<dbReference type="OrthoDB" id="341301at2"/>
<evidence type="ECO:0000256" key="7">
    <source>
        <dbReference type="ARBA" id="ARBA00023172"/>
    </source>
</evidence>
<dbReference type="PROSITE" id="PS51900">
    <property type="entry name" value="CB"/>
    <property type="match status" value="1"/>
</dbReference>
<dbReference type="GO" id="GO:0006310">
    <property type="term" value="P:DNA recombination"/>
    <property type="evidence" value="ECO:0007669"/>
    <property type="project" value="UniProtKB-KW"/>
</dbReference>
<dbReference type="PANTHER" id="PTHR30349">
    <property type="entry name" value="PHAGE INTEGRASE-RELATED"/>
    <property type="match status" value="1"/>
</dbReference>
<dbReference type="InterPro" id="IPR011010">
    <property type="entry name" value="DNA_brk_join_enz"/>
</dbReference>
<dbReference type="InterPro" id="IPR044068">
    <property type="entry name" value="CB"/>
</dbReference>
<dbReference type="Proteomes" id="UP000005632">
    <property type="component" value="Chromosome"/>
</dbReference>
<keyword evidence="4" id="KW-0159">Chromosome partition</keyword>
<dbReference type="eggNOG" id="COG4974">
    <property type="taxonomic scope" value="Bacteria"/>
</dbReference>
<reference evidence="12 13" key="1">
    <citation type="submission" date="2011-11" db="EMBL/GenBank/DDBJ databases">
        <title>Complete sequence of Spirochaeta sp. grapes.</title>
        <authorList>
            <consortium name="US DOE Joint Genome Institute"/>
            <person name="Lucas S."/>
            <person name="Han J."/>
            <person name="Lapidus A."/>
            <person name="Cheng J.-F."/>
            <person name="Goodwin L."/>
            <person name="Pitluck S."/>
            <person name="Peters L."/>
            <person name="Ovchinnikova G."/>
            <person name="Munk A.C."/>
            <person name="Detter J.C."/>
            <person name="Han C."/>
            <person name="Tapia R."/>
            <person name="Land M."/>
            <person name="Hauser L."/>
            <person name="Kyrpides N."/>
            <person name="Ivanova N."/>
            <person name="Pagani I."/>
            <person name="Ritalahtilisa K."/>
            <person name="Loeffler F."/>
            <person name="Woyke T."/>
        </authorList>
    </citation>
    <scope>NUCLEOTIDE SEQUENCE [LARGE SCALE GENOMIC DNA]</scope>
    <source>
        <strain evidence="13">ATCC BAA-1885 / DSM 22778 / Grapes</strain>
    </source>
</reference>
<comment type="subcellular location">
    <subcellularLocation>
        <location evidence="1">Cytoplasm</location>
    </subcellularLocation>
</comment>
<dbReference type="Pfam" id="PF00589">
    <property type="entry name" value="Phage_integrase"/>
    <property type="match status" value="1"/>
</dbReference>
<evidence type="ECO:0000256" key="4">
    <source>
        <dbReference type="ARBA" id="ARBA00022829"/>
    </source>
</evidence>
<dbReference type="STRING" id="158190.SpiGrapes_0586"/>
<protein>
    <submittedName>
        <fullName evidence="12">Site-specific recombinase XerD</fullName>
    </submittedName>
</protein>
<dbReference type="SUPFAM" id="SSF56349">
    <property type="entry name" value="DNA breaking-rejoining enzymes"/>
    <property type="match status" value="1"/>
</dbReference>
<organism evidence="12 13">
    <name type="scientific">Sphaerochaeta pleomorpha (strain ATCC BAA-1885 / DSM 22778 / Grapes)</name>
    <dbReference type="NCBI Taxonomy" id="158190"/>
    <lineage>
        <taxon>Bacteria</taxon>
        <taxon>Pseudomonadati</taxon>
        <taxon>Spirochaetota</taxon>
        <taxon>Spirochaetia</taxon>
        <taxon>Spirochaetales</taxon>
        <taxon>Sphaerochaetaceae</taxon>
        <taxon>Sphaerochaeta</taxon>
    </lineage>
</organism>
<keyword evidence="5" id="KW-0229">DNA integration</keyword>
<dbReference type="Pfam" id="PF02899">
    <property type="entry name" value="Phage_int_SAM_1"/>
    <property type="match status" value="1"/>
</dbReference>
<evidence type="ECO:0000313" key="12">
    <source>
        <dbReference type="EMBL" id="AEV28435.1"/>
    </source>
</evidence>
<evidence type="ECO:0000259" key="10">
    <source>
        <dbReference type="PROSITE" id="PS51898"/>
    </source>
</evidence>
<dbReference type="InterPro" id="IPR002104">
    <property type="entry name" value="Integrase_catalytic"/>
</dbReference>
<dbReference type="InterPro" id="IPR010998">
    <property type="entry name" value="Integrase_recombinase_N"/>
</dbReference>
<gene>
    <name evidence="12" type="ordered locus">SpiGrapes_0586</name>
</gene>
<evidence type="ECO:0000256" key="5">
    <source>
        <dbReference type="ARBA" id="ARBA00022908"/>
    </source>
</evidence>